<evidence type="ECO:0000313" key="6">
    <source>
        <dbReference type="Proteomes" id="UP000275267"/>
    </source>
</evidence>
<dbReference type="SMART" id="SM00225">
    <property type="entry name" value="BTB"/>
    <property type="match status" value="1"/>
</dbReference>
<organism evidence="5 6">
    <name type="scientific">Panicum miliaceum</name>
    <name type="common">Proso millet</name>
    <name type="synonym">Broomcorn millet</name>
    <dbReference type="NCBI Taxonomy" id="4540"/>
    <lineage>
        <taxon>Eukaryota</taxon>
        <taxon>Viridiplantae</taxon>
        <taxon>Streptophyta</taxon>
        <taxon>Embryophyta</taxon>
        <taxon>Tracheophyta</taxon>
        <taxon>Spermatophyta</taxon>
        <taxon>Magnoliopsida</taxon>
        <taxon>Liliopsida</taxon>
        <taxon>Poales</taxon>
        <taxon>Poaceae</taxon>
        <taxon>PACMAD clade</taxon>
        <taxon>Panicoideae</taxon>
        <taxon>Panicodae</taxon>
        <taxon>Paniceae</taxon>
        <taxon>Panicinae</taxon>
        <taxon>Panicum</taxon>
        <taxon>Panicum sect. Panicum</taxon>
    </lineage>
</organism>
<dbReference type="InterPro" id="IPR000210">
    <property type="entry name" value="BTB/POZ_dom"/>
</dbReference>
<dbReference type="Pfam" id="PF00651">
    <property type="entry name" value="BTB"/>
    <property type="match status" value="1"/>
</dbReference>
<dbReference type="STRING" id="4540.A0A3L6RIB8"/>
<evidence type="ECO:0000259" key="4">
    <source>
        <dbReference type="PROSITE" id="PS50097"/>
    </source>
</evidence>
<dbReference type="SUPFAM" id="SSF54695">
    <property type="entry name" value="POZ domain"/>
    <property type="match status" value="1"/>
</dbReference>
<comment type="caution">
    <text evidence="5">The sequence shown here is derived from an EMBL/GenBank/DDBJ whole genome shotgun (WGS) entry which is preliminary data.</text>
</comment>
<dbReference type="Gene3D" id="6.10.250.3030">
    <property type="match status" value="1"/>
</dbReference>
<keyword evidence="6" id="KW-1185">Reference proteome</keyword>
<gene>
    <name evidence="5" type="ORF">C2845_PM13G06510</name>
</gene>
<evidence type="ECO:0000256" key="2">
    <source>
        <dbReference type="ARBA" id="ARBA00010846"/>
    </source>
</evidence>
<comment type="similarity">
    <text evidence="2">Belongs to the Tdpoz family.</text>
</comment>
<feature type="signal peptide" evidence="3">
    <location>
        <begin position="1"/>
        <end position="28"/>
    </location>
</feature>
<accession>A0A3L6RIB8</accession>
<dbReference type="Gene3D" id="3.30.710.10">
    <property type="entry name" value="Potassium Channel Kv1.1, Chain A"/>
    <property type="match status" value="1"/>
</dbReference>
<sequence length="237" mass="25917">MACSKKALVVFLAVPLLMMALLAATASADHLCGQVPHCERKPKPRIGILSGRGIKPNVAAEMSGPDFAPQLFLQEEGADVIFNVRGETLPAHKIMLTTRSPVFKAQLLYGQLNEAKVQCVTAEDMQPVVFKALLNFIYTDAVPDFGADLNDEGYSETIKHLLVAADKYSMDRLKLLCGSILAKDLCVETVASTLVLAYQHNCESLKDICIEFMASSDMVAVWQLKVMKMPKELALLS</sequence>
<dbReference type="OrthoDB" id="10249567at2759"/>
<keyword evidence="3" id="KW-0732">Signal</keyword>
<feature type="chain" id="PRO_5017953735" evidence="3">
    <location>
        <begin position="29"/>
        <end position="237"/>
    </location>
</feature>
<dbReference type="PROSITE" id="PS50097">
    <property type="entry name" value="BTB"/>
    <property type="match status" value="1"/>
</dbReference>
<evidence type="ECO:0000256" key="1">
    <source>
        <dbReference type="ARBA" id="ARBA00004906"/>
    </source>
</evidence>
<feature type="domain" description="BTB" evidence="4">
    <location>
        <begin position="78"/>
        <end position="142"/>
    </location>
</feature>
<protein>
    <submittedName>
        <fullName evidence="5">BTB/POZ and MATH domain-containing protein 1-like</fullName>
    </submittedName>
</protein>
<dbReference type="InterPro" id="IPR011333">
    <property type="entry name" value="SKP1/BTB/POZ_sf"/>
</dbReference>
<dbReference type="AlphaFoldDB" id="A0A3L6RIB8"/>
<comment type="pathway">
    <text evidence="1">Protein modification; protein ubiquitination.</text>
</comment>
<dbReference type="InterPro" id="IPR056423">
    <property type="entry name" value="BACK_BPM_SPOP"/>
</dbReference>
<dbReference type="PANTHER" id="PTHR26379:SF513">
    <property type="entry name" value="BTB DOMAIN-CONTAINING PROTEIN"/>
    <property type="match status" value="1"/>
</dbReference>
<dbReference type="Proteomes" id="UP000275267">
    <property type="component" value="Unassembled WGS sequence"/>
</dbReference>
<dbReference type="Pfam" id="PF24570">
    <property type="entry name" value="BACK_BPM_SPOP"/>
    <property type="match status" value="1"/>
</dbReference>
<evidence type="ECO:0000313" key="5">
    <source>
        <dbReference type="EMBL" id="RLN04277.1"/>
    </source>
</evidence>
<dbReference type="GO" id="GO:0016567">
    <property type="term" value="P:protein ubiquitination"/>
    <property type="evidence" value="ECO:0007669"/>
    <property type="project" value="InterPro"/>
</dbReference>
<dbReference type="EMBL" id="PQIB02000008">
    <property type="protein sequence ID" value="RLN04277.1"/>
    <property type="molecule type" value="Genomic_DNA"/>
</dbReference>
<proteinExistence type="inferred from homology"/>
<name>A0A3L6RIB8_PANMI</name>
<reference evidence="6" key="1">
    <citation type="journal article" date="2019" name="Nat. Commun.">
        <title>The genome of broomcorn millet.</title>
        <authorList>
            <person name="Zou C."/>
            <person name="Miki D."/>
            <person name="Li D."/>
            <person name="Tang Q."/>
            <person name="Xiao L."/>
            <person name="Rajput S."/>
            <person name="Deng P."/>
            <person name="Jia W."/>
            <person name="Huang R."/>
            <person name="Zhang M."/>
            <person name="Sun Y."/>
            <person name="Hu J."/>
            <person name="Fu X."/>
            <person name="Schnable P.S."/>
            <person name="Li F."/>
            <person name="Zhang H."/>
            <person name="Feng B."/>
            <person name="Zhu X."/>
            <person name="Liu R."/>
            <person name="Schnable J.C."/>
            <person name="Zhu J.-K."/>
            <person name="Zhang H."/>
        </authorList>
    </citation>
    <scope>NUCLEOTIDE SEQUENCE [LARGE SCALE GENOMIC DNA]</scope>
</reference>
<dbReference type="PANTHER" id="PTHR26379">
    <property type="entry name" value="BTB/POZ AND MATH DOMAIN-CONTAINING PROTEIN 1"/>
    <property type="match status" value="1"/>
</dbReference>
<dbReference type="InterPro" id="IPR045005">
    <property type="entry name" value="BPM1-6"/>
</dbReference>
<evidence type="ECO:0000256" key="3">
    <source>
        <dbReference type="SAM" id="SignalP"/>
    </source>
</evidence>